<feature type="binding site" evidence="5">
    <location>
        <position position="187"/>
    </location>
    <ligand>
        <name>S-adenosyl-L-methionine</name>
        <dbReference type="ChEBI" id="CHEBI:59789"/>
    </ligand>
</feature>
<dbReference type="InterPro" id="IPR002052">
    <property type="entry name" value="DNA_methylase_N6_adenine_CS"/>
</dbReference>
<name>A0ABD0AJZ7_LIMFE</name>
<dbReference type="PANTHER" id="PTHR18895:SF74">
    <property type="entry name" value="MTRF1L RELEASE FACTOR GLUTAMINE METHYLTRANSFERASE"/>
    <property type="match status" value="1"/>
</dbReference>
<feature type="binding site" evidence="5">
    <location>
        <begin position="187"/>
        <end position="190"/>
    </location>
    <ligand>
        <name>substrate</name>
    </ligand>
</feature>
<dbReference type="GO" id="GO:0102559">
    <property type="term" value="F:peptide chain release factor N(5)-glutamine methyltransferase activity"/>
    <property type="evidence" value="ECO:0007669"/>
    <property type="project" value="UniProtKB-EC"/>
</dbReference>
<reference evidence="8 9" key="1">
    <citation type="submission" date="2021-01" db="EMBL/GenBank/DDBJ databases">
        <title>Development of a method for detection of lactic acid bacteria that cause putrefactive shochu mash.</title>
        <authorList>
            <person name="Takashita H."/>
            <person name="Fujihara E."/>
            <person name="Takayama K."/>
            <person name="Yamamoto H."/>
            <person name="Mizutani M."/>
            <person name="Kajiwara Y."/>
        </authorList>
    </citation>
    <scope>NUCLEOTIDE SEQUENCE [LARGE SCALE GENOMIC DNA]</scope>
    <source>
        <strain evidence="8 9">01-B1</strain>
    </source>
</reference>
<dbReference type="CDD" id="cd02440">
    <property type="entry name" value="AdoMet_MTases"/>
    <property type="match status" value="1"/>
</dbReference>
<comment type="function">
    <text evidence="5">Methylates the class 1 translation termination release factors RF1/PrfA and RF2/PrfB on the glutamine residue of the universally conserved GGQ motif.</text>
</comment>
<dbReference type="EMBL" id="BOLH01000004">
    <property type="protein sequence ID" value="GIC71579.1"/>
    <property type="molecule type" value="Genomic_DNA"/>
</dbReference>
<evidence type="ECO:0000313" key="9">
    <source>
        <dbReference type="Proteomes" id="UP000653631"/>
    </source>
</evidence>
<comment type="catalytic activity">
    <reaction evidence="4 5">
        <text>L-glutaminyl-[peptide chain release factor] + S-adenosyl-L-methionine = N(5)-methyl-L-glutaminyl-[peptide chain release factor] + S-adenosyl-L-homocysteine + H(+)</text>
        <dbReference type="Rhea" id="RHEA:42896"/>
        <dbReference type="Rhea" id="RHEA-COMP:10271"/>
        <dbReference type="Rhea" id="RHEA-COMP:10272"/>
        <dbReference type="ChEBI" id="CHEBI:15378"/>
        <dbReference type="ChEBI" id="CHEBI:30011"/>
        <dbReference type="ChEBI" id="CHEBI:57856"/>
        <dbReference type="ChEBI" id="CHEBI:59789"/>
        <dbReference type="ChEBI" id="CHEBI:61891"/>
        <dbReference type="EC" id="2.1.1.297"/>
    </reaction>
</comment>
<dbReference type="HAMAP" id="MF_02126">
    <property type="entry name" value="RF_methyltr_PrmC"/>
    <property type="match status" value="1"/>
</dbReference>
<dbReference type="Pfam" id="PF17827">
    <property type="entry name" value="PrmC_N"/>
    <property type="match status" value="1"/>
</dbReference>
<feature type="binding site" evidence="5">
    <location>
        <begin position="122"/>
        <end position="126"/>
    </location>
    <ligand>
        <name>S-adenosyl-L-methionine</name>
        <dbReference type="ChEBI" id="CHEBI:59789"/>
    </ligand>
</feature>
<dbReference type="PANTHER" id="PTHR18895">
    <property type="entry name" value="HEMK METHYLTRANSFERASE"/>
    <property type="match status" value="1"/>
</dbReference>
<dbReference type="Pfam" id="PF05175">
    <property type="entry name" value="MTS"/>
    <property type="match status" value="1"/>
</dbReference>
<gene>
    <name evidence="5 8" type="primary">prmC</name>
    <name evidence="8" type="ORF">LF01B1_05940</name>
</gene>
<sequence>MSNNWTYFQAQRWASSFLGDHGKDPSAAQFILEMLHDWSMTDLLANNRQPMPEEEATRYQRAITRVASSEPAQYVVGKAPFFGRKFVVNRDVLIPETETEELVEWVLDSMPADKELKVLDLGTGSGVIGITLALERPKWQVTLSDISAAALKIALTNQRLHGTNLNQVESDLFARLGDQRFDLIVTNPPYVALSEIDEMDPEVLEYEPPLALFASENGLAFYRRLFAAAGEHLTPQGVLFGENGHRQEERIQRLLRELAPSAKIETRHDIAGRMRMIKVTDFD</sequence>
<dbReference type="InterPro" id="IPR004556">
    <property type="entry name" value="HemK-like"/>
</dbReference>
<dbReference type="InterPro" id="IPR040758">
    <property type="entry name" value="PrmC_N"/>
</dbReference>
<evidence type="ECO:0000256" key="3">
    <source>
        <dbReference type="ARBA" id="ARBA00022691"/>
    </source>
</evidence>
<dbReference type="GO" id="GO:0032259">
    <property type="term" value="P:methylation"/>
    <property type="evidence" value="ECO:0007669"/>
    <property type="project" value="UniProtKB-KW"/>
</dbReference>
<dbReference type="SUPFAM" id="SSF53335">
    <property type="entry name" value="S-adenosyl-L-methionine-dependent methyltransferases"/>
    <property type="match status" value="1"/>
</dbReference>
<dbReference type="Gene3D" id="3.40.50.150">
    <property type="entry name" value="Vaccinia Virus protein VP39"/>
    <property type="match status" value="1"/>
</dbReference>
<dbReference type="PROSITE" id="PS00092">
    <property type="entry name" value="N6_MTASE"/>
    <property type="match status" value="1"/>
</dbReference>
<evidence type="ECO:0000256" key="2">
    <source>
        <dbReference type="ARBA" id="ARBA00022679"/>
    </source>
</evidence>
<keyword evidence="2 5" id="KW-0808">Transferase</keyword>
<proteinExistence type="inferred from homology"/>
<feature type="domain" description="Methyltransferase small" evidence="6">
    <location>
        <begin position="106"/>
        <end position="194"/>
    </location>
</feature>
<evidence type="ECO:0000313" key="8">
    <source>
        <dbReference type="EMBL" id="GIC71579.1"/>
    </source>
</evidence>
<dbReference type="AlphaFoldDB" id="A0ABD0AJZ7"/>
<evidence type="ECO:0000256" key="5">
    <source>
        <dbReference type="HAMAP-Rule" id="MF_02126"/>
    </source>
</evidence>
<evidence type="ECO:0000256" key="4">
    <source>
        <dbReference type="ARBA" id="ARBA00048391"/>
    </source>
</evidence>
<dbReference type="InterPro" id="IPR029063">
    <property type="entry name" value="SAM-dependent_MTases_sf"/>
</dbReference>
<dbReference type="InterPro" id="IPR050320">
    <property type="entry name" value="N5-glutamine_MTase"/>
</dbReference>
<comment type="caution">
    <text evidence="5">Lacks conserved residue(s) required for the propagation of feature annotation.</text>
</comment>
<comment type="caution">
    <text evidence="8">The sequence shown here is derived from an EMBL/GenBank/DDBJ whole genome shotgun (WGS) entry which is preliminary data.</text>
</comment>
<organism evidence="8 9">
    <name type="scientific">Limosilactobacillus fermentum</name>
    <name type="common">Lactobacillus fermentum</name>
    <dbReference type="NCBI Taxonomy" id="1613"/>
    <lineage>
        <taxon>Bacteria</taxon>
        <taxon>Bacillati</taxon>
        <taxon>Bacillota</taxon>
        <taxon>Bacilli</taxon>
        <taxon>Lactobacillales</taxon>
        <taxon>Lactobacillaceae</taxon>
        <taxon>Limosilactobacillus</taxon>
    </lineage>
</organism>
<keyword evidence="1 5" id="KW-0489">Methyltransferase</keyword>
<feature type="binding site" evidence="5">
    <location>
        <position position="145"/>
    </location>
    <ligand>
        <name>S-adenosyl-L-methionine</name>
        <dbReference type="ChEBI" id="CHEBI:59789"/>
    </ligand>
</feature>
<dbReference type="NCBIfam" id="TIGR03534">
    <property type="entry name" value="RF_mod_PrmC"/>
    <property type="match status" value="1"/>
</dbReference>
<evidence type="ECO:0000259" key="7">
    <source>
        <dbReference type="Pfam" id="PF17827"/>
    </source>
</evidence>
<keyword evidence="3 5" id="KW-0949">S-adenosyl-L-methionine</keyword>
<dbReference type="EC" id="2.1.1.297" evidence="5"/>
<feature type="domain" description="Release factor glutamine methyltransferase N-terminal" evidence="7">
    <location>
        <begin position="9"/>
        <end position="77"/>
    </location>
</feature>
<evidence type="ECO:0000256" key="1">
    <source>
        <dbReference type="ARBA" id="ARBA00022603"/>
    </source>
</evidence>
<dbReference type="Proteomes" id="UP000653631">
    <property type="component" value="Unassembled WGS sequence"/>
</dbReference>
<evidence type="ECO:0000259" key="6">
    <source>
        <dbReference type="Pfam" id="PF05175"/>
    </source>
</evidence>
<dbReference type="InterPro" id="IPR019874">
    <property type="entry name" value="RF_methyltr_PrmC"/>
</dbReference>
<protein>
    <recommendedName>
        <fullName evidence="5">Release factor glutamine methyltransferase</fullName>
        <shortName evidence="5">RF MTase</shortName>
        <ecNumber evidence="5">2.1.1.297</ecNumber>
    </recommendedName>
    <alternativeName>
        <fullName evidence="5">N5-glutamine methyltransferase PrmC</fullName>
    </alternativeName>
    <alternativeName>
        <fullName evidence="5">Protein-(glutamine-N5) MTase PrmC</fullName>
    </alternativeName>
    <alternativeName>
        <fullName evidence="5">Protein-glutamine N-methyltransferase PrmC</fullName>
    </alternativeName>
</protein>
<comment type="similarity">
    <text evidence="5">Belongs to the protein N5-glutamine methyltransferase family. PrmC subfamily.</text>
</comment>
<accession>A0ABD0AJZ7</accession>
<dbReference type="NCBIfam" id="TIGR00536">
    <property type="entry name" value="hemK_fam"/>
    <property type="match status" value="1"/>
</dbReference>
<dbReference type="RefSeq" id="WP_057194558.1">
    <property type="nucleotide sequence ID" value="NZ_BOLH01000004.1"/>
</dbReference>
<dbReference type="Gene3D" id="1.10.8.10">
    <property type="entry name" value="DNA helicase RuvA subunit, C-terminal domain"/>
    <property type="match status" value="1"/>
</dbReference>
<dbReference type="InterPro" id="IPR007848">
    <property type="entry name" value="Small_mtfrase_dom"/>
</dbReference>